<dbReference type="AlphaFoldDB" id="E6VM75"/>
<dbReference type="eggNOG" id="COG3706">
    <property type="taxonomic scope" value="Bacteria"/>
</dbReference>
<comment type="catalytic activity">
    <reaction evidence="2">
        <text>2 GTP = 3',3'-c-di-GMP + 2 diphosphate</text>
        <dbReference type="Rhea" id="RHEA:24898"/>
        <dbReference type="ChEBI" id="CHEBI:33019"/>
        <dbReference type="ChEBI" id="CHEBI:37565"/>
        <dbReference type="ChEBI" id="CHEBI:58805"/>
        <dbReference type="EC" id="2.7.7.65"/>
    </reaction>
</comment>
<feature type="domain" description="GGDEF" evidence="4">
    <location>
        <begin position="191"/>
        <end position="324"/>
    </location>
</feature>
<dbReference type="GO" id="GO:0005886">
    <property type="term" value="C:plasma membrane"/>
    <property type="evidence" value="ECO:0007669"/>
    <property type="project" value="TreeGrafter"/>
</dbReference>
<gene>
    <name evidence="5" type="ordered locus">Rpdx1_4256</name>
</gene>
<reference evidence="5" key="1">
    <citation type="submission" date="2010-12" db="EMBL/GenBank/DDBJ databases">
        <title>Complete sequence of Rhodopseudomonas palustris DX-1.</title>
        <authorList>
            <consortium name="US DOE Joint Genome Institute"/>
            <person name="Lucas S."/>
            <person name="Copeland A."/>
            <person name="Lapidus A."/>
            <person name="Cheng J.-F."/>
            <person name="Goodwin L."/>
            <person name="Pitluck S."/>
            <person name="Misra M."/>
            <person name="Chertkov O."/>
            <person name="Detter J.C."/>
            <person name="Han C."/>
            <person name="Tapia R."/>
            <person name="Land M."/>
            <person name="Hauser L."/>
            <person name="Kyrpides N."/>
            <person name="Ivanova N."/>
            <person name="Ovchinnikova G."/>
            <person name="Logan B."/>
            <person name="Oda Y."/>
            <person name="Harwood C."/>
            <person name="Woyke T."/>
        </authorList>
    </citation>
    <scope>NUCLEOTIDE SEQUENCE [LARGE SCALE GENOMIC DNA]</scope>
    <source>
        <strain evidence="5">DX-1</strain>
    </source>
</reference>
<dbReference type="FunFam" id="3.30.70.270:FF:000001">
    <property type="entry name" value="Diguanylate cyclase domain protein"/>
    <property type="match status" value="1"/>
</dbReference>
<evidence type="ECO:0000256" key="1">
    <source>
        <dbReference type="ARBA" id="ARBA00012528"/>
    </source>
</evidence>
<dbReference type="SMART" id="SM00267">
    <property type="entry name" value="GGDEF"/>
    <property type="match status" value="1"/>
</dbReference>
<sequence length="359" mass="39673">MHKRRTEETHHNAGSPDDPETARMRCELAEARQALETLYAALDNVDAGLLILNEELRAVYSNPVLHVMFRANSAEEIRQNRPLYAEMLAASAQAVAVDLDDYVSRRLAWVQSGDPKPMDLAMTDGKALRCHLAVLPSGGRMLIYSDVTDIVRNAEELERLATTDGMTGVYNRRHFLTLADREWARARRYQRPMSFLMIDIDYFKAINDGFGHQVGDEMIVHLARLARDCKRDCDVLARLGGEEFALLLPETDLAQAQVVAERLRREVAANALVVASRSIPATVSIGVATALPGMDDVSELMKAADQALYDAKHAGRNRVICRAAHDAAPSLVPDLPAHCRPPVTGNGDIVTSSRLARSR</sequence>
<evidence type="ECO:0000313" key="5">
    <source>
        <dbReference type="EMBL" id="ADU45808.1"/>
    </source>
</evidence>
<evidence type="ECO:0000256" key="3">
    <source>
        <dbReference type="SAM" id="MobiDB-lite"/>
    </source>
</evidence>
<evidence type="ECO:0000256" key="2">
    <source>
        <dbReference type="ARBA" id="ARBA00034247"/>
    </source>
</evidence>
<dbReference type="GO" id="GO:0043709">
    <property type="term" value="P:cell adhesion involved in single-species biofilm formation"/>
    <property type="evidence" value="ECO:0007669"/>
    <property type="project" value="TreeGrafter"/>
</dbReference>
<dbReference type="KEGG" id="rpx:Rpdx1_4256"/>
<dbReference type="PANTHER" id="PTHR45138">
    <property type="entry name" value="REGULATORY COMPONENTS OF SENSORY TRANSDUCTION SYSTEM"/>
    <property type="match status" value="1"/>
</dbReference>
<protein>
    <recommendedName>
        <fullName evidence="1">diguanylate cyclase</fullName>
        <ecNumber evidence="1">2.7.7.65</ecNumber>
    </recommendedName>
</protein>
<dbReference type="Gene3D" id="3.30.70.270">
    <property type="match status" value="1"/>
</dbReference>
<feature type="region of interest" description="Disordered" evidence="3">
    <location>
        <begin position="1"/>
        <end position="21"/>
    </location>
</feature>
<accession>E6VM75</accession>
<dbReference type="SUPFAM" id="SSF55073">
    <property type="entry name" value="Nucleotide cyclase"/>
    <property type="match status" value="1"/>
</dbReference>
<dbReference type="GO" id="GO:1902201">
    <property type="term" value="P:negative regulation of bacterial-type flagellum-dependent cell motility"/>
    <property type="evidence" value="ECO:0007669"/>
    <property type="project" value="TreeGrafter"/>
</dbReference>
<feature type="compositionally biased region" description="Basic and acidic residues" evidence="3">
    <location>
        <begin position="1"/>
        <end position="11"/>
    </location>
</feature>
<dbReference type="STRING" id="652103.Rpdx1_4256"/>
<dbReference type="Pfam" id="PF00990">
    <property type="entry name" value="GGDEF"/>
    <property type="match status" value="1"/>
</dbReference>
<proteinExistence type="predicted"/>
<dbReference type="EMBL" id="CP002418">
    <property type="protein sequence ID" value="ADU45808.1"/>
    <property type="molecule type" value="Genomic_DNA"/>
</dbReference>
<name>E6VM75_RHOPX</name>
<dbReference type="EC" id="2.7.7.65" evidence="1"/>
<organism evidence="5 6">
    <name type="scientific">Rhodopseudomonas palustris (strain DX-1)</name>
    <dbReference type="NCBI Taxonomy" id="652103"/>
    <lineage>
        <taxon>Bacteria</taxon>
        <taxon>Pseudomonadati</taxon>
        <taxon>Pseudomonadota</taxon>
        <taxon>Alphaproteobacteria</taxon>
        <taxon>Hyphomicrobiales</taxon>
        <taxon>Nitrobacteraceae</taxon>
        <taxon>Rhodopseudomonas</taxon>
    </lineage>
</organism>
<dbReference type="Pfam" id="PF12860">
    <property type="entry name" value="PAS_7"/>
    <property type="match status" value="1"/>
</dbReference>
<evidence type="ECO:0000259" key="4">
    <source>
        <dbReference type="PROSITE" id="PS50887"/>
    </source>
</evidence>
<dbReference type="NCBIfam" id="TIGR00254">
    <property type="entry name" value="GGDEF"/>
    <property type="match status" value="1"/>
</dbReference>
<dbReference type="HOGENOM" id="CLU_000445_11_4_5"/>
<dbReference type="PANTHER" id="PTHR45138:SF9">
    <property type="entry name" value="DIGUANYLATE CYCLASE DGCM-RELATED"/>
    <property type="match status" value="1"/>
</dbReference>
<evidence type="ECO:0000313" key="6">
    <source>
        <dbReference type="Proteomes" id="UP000001402"/>
    </source>
</evidence>
<dbReference type="InterPro" id="IPR043128">
    <property type="entry name" value="Rev_trsase/Diguanyl_cyclase"/>
</dbReference>
<dbReference type="InterPro" id="IPR050469">
    <property type="entry name" value="Diguanylate_Cyclase"/>
</dbReference>
<dbReference type="CDD" id="cd01949">
    <property type="entry name" value="GGDEF"/>
    <property type="match status" value="1"/>
</dbReference>
<dbReference type="InterPro" id="IPR000160">
    <property type="entry name" value="GGDEF_dom"/>
</dbReference>
<dbReference type="InterPro" id="IPR029787">
    <property type="entry name" value="Nucleotide_cyclase"/>
</dbReference>
<dbReference type="GO" id="GO:0052621">
    <property type="term" value="F:diguanylate cyclase activity"/>
    <property type="evidence" value="ECO:0007669"/>
    <property type="project" value="UniProtKB-EC"/>
</dbReference>
<dbReference type="PROSITE" id="PS50887">
    <property type="entry name" value="GGDEF"/>
    <property type="match status" value="1"/>
</dbReference>
<dbReference type="Proteomes" id="UP000001402">
    <property type="component" value="Chromosome"/>
</dbReference>